<dbReference type="PANTHER" id="PTHR36180">
    <property type="entry name" value="DNA-BINDING PROTEIN-RELATED-RELATED"/>
    <property type="match status" value="1"/>
</dbReference>
<dbReference type="SMART" id="SM01040">
    <property type="entry name" value="Bro-N"/>
    <property type="match status" value="1"/>
</dbReference>
<reference evidence="2 3" key="1">
    <citation type="submission" date="2019-05" db="EMBL/GenBank/DDBJ databases">
        <authorList>
            <person name="Farhan Ul Haque M."/>
        </authorList>
    </citation>
    <scope>NUCLEOTIDE SEQUENCE [LARGE SCALE GENOMIC DNA]</scope>
    <source>
        <strain evidence="2">2</strain>
    </source>
</reference>
<dbReference type="PANTHER" id="PTHR36180:SF2">
    <property type="entry name" value="BRO FAMILY PROTEIN"/>
    <property type="match status" value="1"/>
</dbReference>
<accession>A0A8B6M1P5</accession>
<dbReference type="AlphaFoldDB" id="A0A8B6M1P5"/>
<dbReference type="PROSITE" id="PS51750">
    <property type="entry name" value="BRO_N"/>
    <property type="match status" value="1"/>
</dbReference>
<dbReference type="InterPro" id="IPR003497">
    <property type="entry name" value="BRO_N_domain"/>
</dbReference>
<protein>
    <recommendedName>
        <fullName evidence="1">Bro-N domain-containing protein</fullName>
    </recommendedName>
</protein>
<organism evidence="2 3">
    <name type="scientific">Methylocella tundrae</name>
    <dbReference type="NCBI Taxonomy" id="227605"/>
    <lineage>
        <taxon>Bacteria</taxon>
        <taxon>Pseudomonadati</taxon>
        <taxon>Pseudomonadota</taxon>
        <taxon>Alphaproteobacteria</taxon>
        <taxon>Hyphomicrobiales</taxon>
        <taxon>Beijerinckiaceae</taxon>
        <taxon>Methylocella</taxon>
    </lineage>
</organism>
<keyword evidence="3" id="KW-1185">Reference proteome</keyword>
<dbReference type="RefSeq" id="WP_174511254.1">
    <property type="nucleotide sequence ID" value="NZ_CABFMQ020000013.1"/>
</dbReference>
<dbReference type="Proteomes" id="UP000485880">
    <property type="component" value="Unassembled WGS sequence"/>
</dbReference>
<evidence type="ECO:0000259" key="1">
    <source>
        <dbReference type="PROSITE" id="PS51750"/>
    </source>
</evidence>
<dbReference type="Pfam" id="PF02498">
    <property type="entry name" value="Bro-N"/>
    <property type="match status" value="1"/>
</dbReference>
<dbReference type="EMBL" id="CABFMQ020000013">
    <property type="protein sequence ID" value="VTZ48766.1"/>
    <property type="molecule type" value="Genomic_DNA"/>
</dbReference>
<proteinExistence type="predicted"/>
<name>A0A8B6M1P5_METTU</name>
<feature type="domain" description="Bro-N" evidence="1">
    <location>
        <begin position="8"/>
        <end position="117"/>
    </location>
</feature>
<evidence type="ECO:0000313" key="3">
    <source>
        <dbReference type="Proteomes" id="UP000485880"/>
    </source>
</evidence>
<comment type="caution">
    <text evidence="2">The sequence shown here is derived from an EMBL/GenBank/DDBJ whole genome shotgun (WGS) entry which is preliminary data.</text>
</comment>
<gene>
    <name evidence="2" type="ORF">MPC4_110066</name>
</gene>
<evidence type="ECO:0000313" key="2">
    <source>
        <dbReference type="EMBL" id="VTZ48766.1"/>
    </source>
</evidence>
<sequence length="238" mass="26791">MDDQNTQATPSQTEGLPVEFKFEGHVVRTVSKDDETWFVAADVCEVLELTDTGKTVERLDDDEKGTNTIRTLGGPQNLLTVNESGLYNLIFTSRKPEARKFRKWVTNEVLPTIRKTGLYETEKADAAPQIDAFRDGVDVHLPYPGRYTVTVLLDGQAHIYRNEFASLQKESNEVDFALLCHTLKSIEALWQKLQHLHSLRIEPSNGFALNTLNSTILLGAETADHFLGTADLRKWDTT</sequence>